<reference evidence="10 11" key="1">
    <citation type="submission" date="2015-11" db="EMBL/GenBank/DDBJ databases">
        <title>Genomic analysis of 38 Legionella species identifies large and diverse effector repertoires.</title>
        <authorList>
            <person name="Burstein D."/>
            <person name="Amaro F."/>
            <person name="Zusman T."/>
            <person name="Lifshitz Z."/>
            <person name="Cohen O."/>
            <person name="Gilbert J.A."/>
            <person name="Pupko T."/>
            <person name="Shuman H.A."/>
            <person name="Segal G."/>
        </authorList>
    </citation>
    <scope>NUCLEOTIDE SEQUENCE [LARGE SCALE GENOMIC DNA]</scope>
    <source>
        <strain evidence="10 11">ATCC 700990</strain>
    </source>
</reference>
<dbReference type="Proteomes" id="UP000054736">
    <property type="component" value="Unassembled WGS sequence"/>
</dbReference>
<dbReference type="InterPro" id="IPR047809">
    <property type="entry name" value="COQ7_proteobact"/>
</dbReference>
<dbReference type="Gene3D" id="1.20.1260.10">
    <property type="match status" value="1"/>
</dbReference>
<keyword evidence="7 9" id="KW-0503">Monooxygenase</keyword>
<gene>
    <name evidence="9" type="primary">coq7</name>
    <name evidence="10" type="ORF">Ldro_1814</name>
</gene>
<dbReference type="GO" id="GO:0006744">
    <property type="term" value="P:ubiquinone biosynthetic process"/>
    <property type="evidence" value="ECO:0007669"/>
    <property type="project" value="UniProtKB-UniRule"/>
</dbReference>
<accession>A0A0W0SUS1</accession>
<dbReference type="RefSeq" id="WP_058496122.1">
    <property type="nucleotide sequence ID" value="NZ_LNXY01000021.1"/>
</dbReference>
<dbReference type="NCBIfam" id="NF033656">
    <property type="entry name" value="DMQ_monoox_COQ7"/>
    <property type="match status" value="1"/>
</dbReference>
<evidence type="ECO:0000256" key="6">
    <source>
        <dbReference type="ARBA" id="ARBA00023004"/>
    </source>
</evidence>
<comment type="function">
    <text evidence="9">Catalyzes the hydroxylation of 2-nonaprenyl-3-methyl-6-methoxy-1,4-benzoquinol during ubiquinone biosynthesis.</text>
</comment>
<dbReference type="InterPro" id="IPR009078">
    <property type="entry name" value="Ferritin-like_SF"/>
</dbReference>
<keyword evidence="8 9" id="KW-0472">Membrane</keyword>
<evidence type="ECO:0000256" key="8">
    <source>
        <dbReference type="ARBA" id="ARBA00023136"/>
    </source>
</evidence>
<dbReference type="GO" id="GO:0046872">
    <property type="term" value="F:metal ion binding"/>
    <property type="evidence" value="ECO:0007669"/>
    <property type="project" value="UniProtKB-KW"/>
</dbReference>
<comment type="similarity">
    <text evidence="9">Belongs to the COQ7 family.</text>
</comment>
<dbReference type="PANTHER" id="PTHR11237:SF4">
    <property type="entry name" value="5-DEMETHOXYUBIQUINONE HYDROXYLASE, MITOCHONDRIAL"/>
    <property type="match status" value="1"/>
</dbReference>
<evidence type="ECO:0000256" key="7">
    <source>
        <dbReference type="ARBA" id="ARBA00023033"/>
    </source>
</evidence>
<feature type="binding site" evidence="9">
    <location>
        <position position="144"/>
    </location>
    <ligand>
        <name>Fe cation</name>
        <dbReference type="ChEBI" id="CHEBI:24875"/>
        <label>2</label>
    </ligand>
</feature>
<evidence type="ECO:0000313" key="11">
    <source>
        <dbReference type="Proteomes" id="UP000054736"/>
    </source>
</evidence>
<organism evidence="10 11">
    <name type="scientific">Legionella drozanskii LLAP-1</name>
    <dbReference type="NCBI Taxonomy" id="1212489"/>
    <lineage>
        <taxon>Bacteria</taxon>
        <taxon>Pseudomonadati</taxon>
        <taxon>Pseudomonadota</taxon>
        <taxon>Gammaproteobacteria</taxon>
        <taxon>Legionellales</taxon>
        <taxon>Legionellaceae</taxon>
        <taxon>Legionella</taxon>
    </lineage>
</organism>
<keyword evidence="3 9" id="KW-0831">Ubiquinone biosynthesis</keyword>
<feature type="binding site" evidence="9">
    <location>
        <position position="62"/>
    </location>
    <ligand>
        <name>Fe cation</name>
        <dbReference type="ChEBI" id="CHEBI:24875"/>
        <label>1</label>
    </ligand>
</feature>
<proteinExistence type="inferred from homology"/>
<dbReference type="CDD" id="cd01042">
    <property type="entry name" value="DMQH"/>
    <property type="match status" value="1"/>
</dbReference>
<keyword evidence="11" id="KW-1185">Reference proteome</keyword>
<dbReference type="GO" id="GO:0008682">
    <property type="term" value="F:3-demethoxyubiquinol 3-hydroxylase activity"/>
    <property type="evidence" value="ECO:0007669"/>
    <property type="project" value="UniProtKB-EC"/>
</dbReference>
<feature type="binding site" evidence="9">
    <location>
        <position position="179"/>
    </location>
    <ligand>
        <name>Fe cation</name>
        <dbReference type="ChEBI" id="CHEBI:24875"/>
        <label>2</label>
    </ligand>
</feature>
<comment type="pathway">
    <text evidence="1 9">Cofactor biosynthesis; ubiquinone biosynthesis.</text>
</comment>
<evidence type="ECO:0000256" key="9">
    <source>
        <dbReference type="HAMAP-Rule" id="MF_01658"/>
    </source>
</evidence>
<dbReference type="GO" id="GO:0005886">
    <property type="term" value="C:plasma membrane"/>
    <property type="evidence" value="ECO:0007669"/>
    <property type="project" value="UniProtKB-SubCell"/>
</dbReference>
<dbReference type="UniPathway" id="UPA00232"/>
<protein>
    <recommendedName>
        <fullName evidence="9">3-demethoxyubiquinol 3-hydroxylase</fullName>
        <shortName evidence="9">DMQ hydroxylase</shortName>
        <ecNumber evidence="9">1.14.99.60</ecNumber>
    </recommendedName>
    <alternativeName>
        <fullName evidence="9">2-nonaprenyl-3-methyl-6-methoxy-1,4-benzoquinol hydroxylase</fullName>
    </alternativeName>
</protein>
<keyword evidence="10" id="KW-0830">Ubiquinone</keyword>
<name>A0A0W0SUS1_9GAMM</name>
<evidence type="ECO:0000256" key="1">
    <source>
        <dbReference type="ARBA" id="ARBA00004749"/>
    </source>
</evidence>
<evidence type="ECO:0000256" key="4">
    <source>
        <dbReference type="ARBA" id="ARBA00022723"/>
    </source>
</evidence>
<feature type="binding site" evidence="9">
    <location>
        <position position="92"/>
    </location>
    <ligand>
        <name>Fe cation</name>
        <dbReference type="ChEBI" id="CHEBI:24875"/>
        <label>2</label>
    </ligand>
</feature>
<dbReference type="STRING" id="1212489.Ldro_1814"/>
<dbReference type="HAMAP" id="MF_01658">
    <property type="entry name" value="COQ7"/>
    <property type="match status" value="1"/>
</dbReference>
<comment type="caution">
    <text evidence="10">The sequence shown here is derived from an EMBL/GenBank/DDBJ whole genome shotgun (WGS) entry which is preliminary data.</text>
</comment>
<dbReference type="Pfam" id="PF03232">
    <property type="entry name" value="COQ7"/>
    <property type="match status" value="1"/>
</dbReference>
<dbReference type="EC" id="1.14.99.60" evidence="9"/>
<comment type="cofactor">
    <cofactor evidence="9">
        <name>Fe cation</name>
        <dbReference type="ChEBI" id="CHEBI:24875"/>
    </cofactor>
    <text evidence="9">Binds 2 iron ions per subunit.</text>
</comment>
<dbReference type="InterPro" id="IPR012347">
    <property type="entry name" value="Ferritin-like"/>
</dbReference>
<keyword evidence="5 9" id="KW-0560">Oxidoreductase</keyword>
<dbReference type="EMBL" id="LNXY01000021">
    <property type="protein sequence ID" value="KTC87142.1"/>
    <property type="molecule type" value="Genomic_DNA"/>
</dbReference>
<evidence type="ECO:0000256" key="2">
    <source>
        <dbReference type="ARBA" id="ARBA00022475"/>
    </source>
</evidence>
<evidence type="ECO:0000256" key="3">
    <source>
        <dbReference type="ARBA" id="ARBA00022688"/>
    </source>
</evidence>
<comment type="subcellular location">
    <subcellularLocation>
        <location evidence="9">Cell membrane</location>
        <topology evidence="9">Peripheral membrane protein</topology>
    </subcellularLocation>
</comment>
<dbReference type="AlphaFoldDB" id="A0A0W0SUS1"/>
<dbReference type="InterPro" id="IPR011566">
    <property type="entry name" value="Ubq_synth_Coq7"/>
</dbReference>
<sequence length="213" mass="23687">MRSPSLFENIICEIDAALRTLAPPAQRVVQRQSPAEGLHESTLSSQEKRHIAGLMRVNHAGEVCAQALYQGQALTAQLARVKTQMDEAAAEEIDHLAWCEQRLLELGSQPSVLNPLWYLGSFMIGSLAGMAGDRWSLGFVAETERQVTQHLQSHLQKLPPQDEKSKLILEQMEEDEAHHAEVAQEAGAAELPLFIKKFMQGVSKLMTHSSYHL</sequence>
<keyword evidence="2 9" id="KW-1003">Cell membrane</keyword>
<comment type="catalytic activity">
    <reaction evidence="9">
        <text>a 5-methoxy-2-methyl-3-(all-trans-polyprenyl)benzene-1,4-diol + AH2 + O2 = a 3-demethylubiquinol + A + H2O</text>
        <dbReference type="Rhea" id="RHEA:50908"/>
        <dbReference type="Rhea" id="RHEA-COMP:10859"/>
        <dbReference type="Rhea" id="RHEA-COMP:10914"/>
        <dbReference type="ChEBI" id="CHEBI:13193"/>
        <dbReference type="ChEBI" id="CHEBI:15377"/>
        <dbReference type="ChEBI" id="CHEBI:15379"/>
        <dbReference type="ChEBI" id="CHEBI:17499"/>
        <dbReference type="ChEBI" id="CHEBI:84167"/>
        <dbReference type="ChEBI" id="CHEBI:84422"/>
        <dbReference type="EC" id="1.14.99.60"/>
    </reaction>
</comment>
<evidence type="ECO:0000256" key="5">
    <source>
        <dbReference type="ARBA" id="ARBA00023002"/>
    </source>
</evidence>
<dbReference type="PATRIC" id="fig|1212489.4.peg.1916"/>
<keyword evidence="4 9" id="KW-0479">Metal-binding</keyword>
<evidence type="ECO:0000313" key="10">
    <source>
        <dbReference type="EMBL" id="KTC87142.1"/>
    </source>
</evidence>
<dbReference type="PANTHER" id="PTHR11237">
    <property type="entry name" value="COENZYME Q10 BIOSYNTHESIS PROTEIN 7"/>
    <property type="match status" value="1"/>
</dbReference>
<feature type="binding site" evidence="9">
    <location>
        <position position="92"/>
    </location>
    <ligand>
        <name>Fe cation</name>
        <dbReference type="ChEBI" id="CHEBI:24875"/>
        <label>1</label>
    </ligand>
</feature>
<feature type="binding site" evidence="9">
    <location>
        <position position="176"/>
    </location>
    <ligand>
        <name>Fe cation</name>
        <dbReference type="ChEBI" id="CHEBI:24875"/>
        <label>2</label>
    </ligand>
</feature>
<keyword evidence="6 9" id="KW-0408">Iron</keyword>
<feature type="binding site" evidence="9">
    <location>
        <position position="176"/>
    </location>
    <ligand>
        <name>Fe cation</name>
        <dbReference type="ChEBI" id="CHEBI:24875"/>
        <label>1</label>
    </ligand>
</feature>
<feature type="binding site" evidence="9">
    <location>
        <position position="95"/>
    </location>
    <ligand>
        <name>Fe cation</name>
        <dbReference type="ChEBI" id="CHEBI:24875"/>
        <label>1</label>
    </ligand>
</feature>
<dbReference type="SUPFAM" id="SSF47240">
    <property type="entry name" value="Ferritin-like"/>
    <property type="match status" value="1"/>
</dbReference>